<accession>A0ABS8WR95</accession>
<keyword evidence="4" id="KW-1185">Reference proteome</keyword>
<feature type="non-terminal residue" evidence="3">
    <location>
        <position position="331"/>
    </location>
</feature>
<dbReference type="InterPro" id="IPR046796">
    <property type="entry name" value="Transposase_32_dom"/>
</dbReference>
<evidence type="ECO:0000256" key="1">
    <source>
        <dbReference type="SAM" id="MobiDB-lite"/>
    </source>
</evidence>
<feature type="region of interest" description="Disordered" evidence="1">
    <location>
        <begin position="297"/>
        <end position="331"/>
    </location>
</feature>
<evidence type="ECO:0000259" key="2">
    <source>
        <dbReference type="Pfam" id="PF20167"/>
    </source>
</evidence>
<organism evidence="3 4">
    <name type="scientific">Datura stramonium</name>
    <name type="common">Jimsonweed</name>
    <name type="synonym">Common thornapple</name>
    <dbReference type="NCBI Taxonomy" id="4076"/>
    <lineage>
        <taxon>Eukaryota</taxon>
        <taxon>Viridiplantae</taxon>
        <taxon>Streptophyta</taxon>
        <taxon>Embryophyta</taxon>
        <taxon>Tracheophyta</taxon>
        <taxon>Spermatophyta</taxon>
        <taxon>Magnoliopsida</taxon>
        <taxon>eudicotyledons</taxon>
        <taxon>Gunneridae</taxon>
        <taxon>Pentapetalae</taxon>
        <taxon>asterids</taxon>
        <taxon>lamiids</taxon>
        <taxon>Solanales</taxon>
        <taxon>Solanaceae</taxon>
        <taxon>Solanoideae</taxon>
        <taxon>Datureae</taxon>
        <taxon>Datura</taxon>
    </lineage>
</organism>
<sequence>MEKYNIDFKEKRVIHAKAQFDAESFKAACLDIYNQIGTRDWGPFTIPVDLYFPELVWEFYASYIARQQLLKYKGRTETLLCLTSCDLKFEARMWLDLVCARLIPSRNTSKVPIEVSILPSCIMDHLHINVGEIIVDRFKCKAMQQATTLPFPNLVSTLCMRAACPFFRPLDRTVQADSVITLATKTDKDAPVMKRGKYTGNRTPPPPSPSTHTSVSPFHTTELHNTTSADFLNIAQRDKKCESQFVRLAKAIPSMIQHSIKKALQPAKDKLASLCSTVEVLESEVGTLRKEVVALSAPPSTDHPTPCEPAMMPAQPKAPRSPPDDWWVGYD</sequence>
<dbReference type="Pfam" id="PF20167">
    <property type="entry name" value="Transposase_32"/>
    <property type="match status" value="1"/>
</dbReference>
<evidence type="ECO:0000313" key="3">
    <source>
        <dbReference type="EMBL" id="MCE3052015.1"/>
    </source>
</evidence>
<dbReference type="Proteomes" id="UP000823775">
    <property type="component" value="Unassembled WGS sequence"/>
</dbReference>
<reference evidence="3 4" key="1">
    <citation type="journal article" date="2021" name="BMC Genomics">
        <title>Datura genome reveals duplications of psychoactive alkaloid biosynthetic genes and high mutation rate following tissue culture.</title>
        <authorList>
            <person name="Rajewski A."/>
            <person name="Carter-House D."/>
            <person name="Stajich J."/>
            <person name="Litt A."/>
        </authorList>
    </citation>
    <scope>NUCLEOTIDE SEQUENCE [LARGE SCALE GENOMIC DNA]</scope>
    <source>
        <strain evidence="3">AR-01</strain>
    </source>
</reference>
<comment type="caution">
    <text evidence="3">The sequence shown here is derived from an EMBL/GenBank/DDBJ whole genome shotgun (WGS) entry which is preliminary data.</text>
</comment>
<evidence type="ECO:0000313" key="4">
    <source>
        <dbReference type="Proteomes" id="UP000823775"/>
    </source>
</evidence>
<gene>
    <name evidence="3" type="ORF">HAX54_051414</name>
</gene>
<dbReference type="EMBL" id="JACEIK010009158">
    <property type="protein sequence ID" value="MCE3052015.1"/>
    <property type="molecule type" value="Genomic_DNA"/>
</dbReference>
<feature type="region of interest" description="Disordered" evidence="1">
    <location>
        <begin position="192"/>
        <end position="216"/>
    </location>
</feature>
<proteinExistence type="predicted"/>
<feature type="domain" description="Putative plant transposon protein" evidence="2">
    <location>
        <begin position="78"/>
        <end position="164"/>
    </location>
</feature>
<protein>
    <recommendedName>
        <fullName evidence="2">Putative plant transposon protein domain-containing protein</fullName>
    </recommendedName>
</protein>
<name>A0ABS8WR95_DATST</name>